<keyword evidence="3" id="KW-0547">Nucleotide-binding</keyword>
<evidence type="ECO:0000256" key="5">
    <source>
        <dbReference type="ARBA" id="ARBA00022840"/>
    </source>
</evidence>
<dbReference type="SUPFAM" id="SSF56112">
    <property type="entry name" value="Protein kinase-like (PK-like)"/>
    <property type="match status" value="1"/>
</dbReference>
<evidence type="ECO:0000313" key="7">
    <source>
        <dbReference type="EMBL" id="KAB7730448.1"/>
    </source>
</evidence>
<dbReference type="RefSeq" id="WP_152125031.1">
    <property type="nucleotide sequence ID" value="NZ_WELI01000005.1"/>
</dbReference>
<dbReference type="Gene3D" id="3.90.1200.10">
    <property type="match status" value="1"/>
</dbReference>
<evidence type="ECO:0000256" key="1">
    <source>
        <dbReference type="ARBA" id="ARBA00010165"/>
    </source>
</evidence>
<evidence type="ECO:0000313" key="8">
    <source>
        <dbReference type="Proteomes" id="UP000488299"/>
    </source>
</evidence>
<keyword evidence="8" id="KW-1185">Reference proteome</keyword>
<feature type="domain" description="Aminoglycoside phosphotransferase" evidence="6">
    <location>
        <begin position="156"/>
        <end position="301"/>
    </location>
</feature>
<keyword evidence="2 7" id="KW-0808">Transferase</keyword>
<dbReference type="InterPro" id="IPR002575">
    <property type="entry name" value="Aminoglycoside_PTrfase"/>
</dbReference>
<keyword evidence="4" id="KW-0418">Kinase</keyword>
<sequence>MHLDAQNPQAIQEYLTRRGWISEEESVVAAEKPGEGNMNYTLRVRTSRLEDDRTTVNRSLIVKQSRGYVEKYPSIAAPADRAVIEGQFYRKTGRVPALSARQPELLDLDADNHILVMEDLGASRDFTDLYAPGVTLTEAEQNALVDYLSTLHNQFRQAEPDPAFANKAMRALNHEHMFRYPFMPDNGFDLNGIGAGLQEAAMPYKLNEALKETITQLGRVYLGEVQRGSAPTLLHGDYYPGSWLRLQQADANGVSVRVIDPEFCFYGPAEFDLGVMLAHLHMSEQPTSQIDAVLAQYARPDGFDENLLRQFTGVEIMRRLIGLAQLPLSLSLETKVALLDRAAHLLH</sequence>
<dbReference type="Pfam" id="PF01636">
    <property type="entry name" value="APH"/>
    <property type="match status" value="1"/>
</dbReference>
<dbReference type="Proteomes" id="UP000488299">
    <property type="component" value="Unassembled WGS sequence"/>
</dbReference>
<dbReference type="GO" id="GO:0005524">
    <property type="term" value="F:ATP binding"/>
    <property type="evidence" value="ECO:0007669"/>
    <property type="project" value="UniProtKB-KW"/>
</dbReference>
<evidence type="ECO:0000256" key="2">
    <source>
        <dbReference type="ARBA" id="ARBA00022679"/>
    </source>
</evidence>
<dbReference type="PANTHER" id="PTHR34273">
    <property type="entry name" value="METHYLTHIORIBOSE KINASE"/>
    <property type="match status" value="1"/>
</dbReference>
<evidence type="ECO:0000256" key="3">
    <source>
        <dbReference type="ARBA" id="ARBA00022741"/>
    </source>
</evidence>
<dbReference type="Gene3D" id="3.30.200.20">
    <property type="entry name" value="Phosphorylase Kinase, domain 1"/>
    <property type="match status" value="1"/>
</dbReference>
<gene>
    <name evidence="7" type="ORF">F5984_14980</name>
</gene>
<organism evidence="7 8">
    <name type="scientific">Rudanella paleaurantiibacter</name>
    <dbReference type="NCBI Taxonomy" id="2614655"/>
    <lineage>
        <taxon>Bacteria</taxon>
        <taxon>Pseudomonadati</taxon>
        <taxon>Bacteroidota</taxon>
        <taxon>Cytophagia</taxon>
        <taxon>Cytophagales</taxon>
        <taxon>Cytophagaceae</taxon>
        <taxon>Rudanella</taxon>
    </lineage>
</organism>
<evidence type="ECO:0000259" key="6">
    <source>
        <dbReference type="Pfam" id="PF01636"/>
    </source>
</evidence>
<protein>
    <submittedName>
        <fullName evidence="7">Phosphotransferase</fullName>
    </submittedName>
</protein>
<keyword evidence="5" id="KW-0067">ATP-binding</keyword>
<comment type="caution">
    <text evidence="7">The sequence shown here is derived from an EMBL/GenBank/DDBJ whole genome shotgun (WGS) entry which is preliminary data.</text>
</comment>
<comment type="similarity">
    <text evidence="1">Belongs to the methylthioribose kinase family.</text>
</comment>
<dbReference type="AlphaFoldDB" id="A0A7J5TZ73"/>
<proteinExistence type="inferred from homology"/>
<name>A0A7J5TZ73_9BACT</name>
<accession>A0A7J5TZ73</accession>
<reference evidence="7 8" key="1">
    <citation type="submission" date="2019-10" db="EMBL/GenBank/DDBJ databases">
        <title>Rudanella paleaurantiibacter sp. nov., isolated from sludge.</title>
        <authorList>
            <person name="Xu S.Q."/>
        </authorList>
    </citation>
    <scope>NUCLEOTIDE SEQUENCE [LARGE SCALE GENOMIC DNA]</scope>
    <source>
        <strain evidence="7 8">HX-22-17</strain>
    </source>
</reference>
<dbReference type="PANTHER" id="PTHR34273:SF2">
    <property type="entry name" value="METHYLTHIORIBOSE KINASE"/>
    <property type="match status" value="1"/>
</dbReference>
<dbReference type="EMBL" id="WELI01000005">
    <property type="protein sequence ID" value="KAB7730448.1"/>
    <property type="molecule type" value="Genomic_DNA"/>
</dbReference>
<evidence type="ECO:0000256" key="4">
    <source>
        <dbReference type="ARBA" id="ARBA00022777"/>
    </source>
</evidence>
<dbReference type="GO" id="GO:0016301">
    <property type="term" value="F:kinase activity"/>
    <property type="evidence" value="ECO:0007669"/>
    <property type="project" value="UniProtKB-KW"/>
</dbReference>
<dbReference type="InterPro" id="IPR011009">
    <property type="entry name" value="Kinase-like_dom_sf"/>
</dbReference>